<dbReference type="AlphaFoldDB" id="B8BHP1"/>
<feature type="compositionally biased region" description="Basic and acidic residues" evidence="11">
    <location>
        <begin position="29"/>
        <end position="58"/>
    </location>
</feature>
<feature type="compositionally biased region" description="Basic and acidic residues" evidence="11">
    <location>
        <begin position="1"/>
        <end position="19"/>
    </location>
</feature>
<evidence type="ECO:0000256" key="8">
    <source>
        <dbReference type="ARBA" id="ARBA00023180"/>
    </source>
</evidence>
<keyword evidence="3" id="KW-0732">Signal</keyword>
<dbReference type="EMBL" id="CM000135">
    <property type="protein sequence ID" value="EEC67243.1"/>
    <property type="molecule type" value="Genomic_DNA"/>
</dbReference>
<keyword evidence="9" id="KW-0326">Glycosidase</keyword>
<name>B8BHP1_ORYSI</name>
<keyword evidence="6" id="KW-0186">Copper</keyword>
<dbReference type="PANTHER" id="PTHR48461:SF1">
    <property type="entry name" value="MULTICOPPER OXIDASE LPR1-LIKE"/>
    <property type="match status" value="1"/>
</dbReference>
<dbReference type="HOGENOM" id="CLU_584474_0_0_1"/>
<dbReference type="OMA" id="ATISAHW"/>
<sequence>MERDEIEGIGKLNSPEKKKEKEKRRRKHKPDEVKEEMVVDAIPKEEENLKSPEKGSPKKKEKRRHKHKHKPKPDGAQAVLKEEEESNSKSKAPAEGEKKRKKKKLVTVKLSDELMGYLRTKDVMAYLARETPRPLPIDPGVAQHMFVDQELRQEIAAQVHENGEFDAFVLYQYRTKGYAEIQQEVTDDDDETKTTNGLPAYAGPGGWNDPGMLEVGDGEMSESEYRSQFSICGHYHRLGVQGKKMQADNGLEVWARSLSNNRKDVVLWNRPSLRIGRALDSLGQWLSLLVIYGRGRAKGELEGNGGGEVEEEDAAPTKLPSGAREERKTETTTAGGKWGWRRRGGSWPADPLSPPPPPLSFRPLLIREAIPNEPPLRPSSPVPTPWQPEFFGEGITVNGKAWPFLIVHRRRYRLRILNAINARYFNVSLSNSFSIHVFGSDASYLSALDTVTNLLSLAEIFDVIIDFS</sequence>
<dbReference type="SUPFAM" id="SSF49503">
    <property type="entry name" value="Cupredoxins"/>
    <property type="match status" value="1"/>
</dbReference>
<dbReference type="GO" id="GO:0016491">
    <property type="term" value="F:oxidoreductase activity"/>
    <property type="evidence" value="ECO:0007669"/>
    <property type="project" value="UniProtKB-KW"/>
</dbReference>
<keyword evidence="5" id="KW-0560">Oxidoreductase</keyword>
<evidence type="ECO:0000256" key="6">
    <source>
        <dbReference type="ARBA" id="ARBA00023008"/>
    </source>
</evidence>
<dbReference type="Gramene" id="BGIOSGA031616-TA">
    <property type="protein sequence ID" value="BGIOSGA031616-PA"/>
    <property type="gene ID" value="BGIOSGA031616"/>
</dbReference>
<dbReference type="InterPro" id="IPR035373">
    <property type="entry name" value="Melibiase/NAGA_C"/>
</dbReference>
<keyword evidence="7" id="KW-1015">Disulfide bond</keyword>
<dbReference type="Pfam" id="PF17450">
    <property type="entry name" value="Melibiase_2_C"/>
    <property type="match status" value="1"/>
</dbReference>
<dbReference type="SUPFAM" id="SSF51011">
    <property type="entry name" value="Glycosyl hydrolase domain"/>
    <property type="match status" value="1"/>
</dbReference>
<dbReference type="InterPro" id="IPR013780">
    <property type="entry name" value="Glyco_hydro_b"/>
</dbReference>
<proteinExistence type="predicted"/>
<evidence type="ECO:0000313" key="13">
    <source>
        <dbReference type="EMBL" id="EEC67243.1"/>
    </source>
</evidence>
<dbReference type="GO" id="GO:0046872">
    <property type="term" value="F:metal ion binding"/>
    <property type="evidence" value="ECO:0007669"/>
    <property type="project" value="UniProtKB-KW"/>
</dbReference>
<accession>B8BHP1</accession>
<dbReference type="Gene3D" id="3.20.20.70">
    <property type="entry name" value="Aldolase class I"/>
    <property type="match status" value="1"/>
</dbReference>
<dbReference type="Gene3D" id="2.60.40.1180">
    <property type="entry name" value="Golgi alpha-mannosidase II"/>
    <property type="match status" value="1"/>
</dbReference>
<gene>
    <name evidence="13" type="ORF">OsI_34178</name>
</gene>
<dbReference type="STRING" id="39946.B8BHP1"/>
<organism evidence="13 14">
    <name type="scientific">Oryza sativa subsp. indica</name>
    <name type="common">Rice</name>
    <dbReference type="NCBI Taxonomy" id="39946"/>
    <lineage>
        <taxon>Eukaryota</taxon>
        <taxon>Viridiplantae</taxon>
        <taxon>Streptophyta</taxon>
        <taxon>Embryophyta</taxon>
        <taxon>Tracheophyta</taxon>
        <taxon>Spermatophyta</taxon>
        <taxon>Magnoliopsida</taxon>
        <taxon>Liliopsida</taxon>
        <taxon>Poales</taxon>
        <taxon>Poaceae</taxon>
        <taxon>BOP clade</taxon>
        <taxon>Oryzoideae</taxon>
        <taxon>Oryzeae</taxon>
        <taxon>Oryzinae</taxon>
        <taxon>Oryza</taxon>
        <taxon>Oryza sativa</taxon>
    </lineage>
</organism>
<keyword evidence="8" id="KW-0325">Glycoprotein</keyword>
<keyword evidence="4" id="KW-0378">Hydrolase</keyword>
<feature type="region of interest" description="Disordered" evidence="11">
    <location>
        <begin position="1"/>
        <end position="104"/>
    </location>
</feature>
<dbReference type="Gene3D" id="2.60.40.420">
    <property type="entry name" value="Cupredoxins - blue copper proteins"/>
    <property type="match status" value="1"/>
</dbReference>
<dbReference type="GO" id="GO:0016036">
    <property type="term" value="P:cellular response to phosphate starvation"/>
    <property type="evidence" value="ECO:0007669"/>
    <property type="project" value="InterPro"/>
</dbReference>
<evidence type="ECO:0000256" key="2">
    <source>
        <dbReference type="ARBA" id="ARBA00022723"/>
    </source>
</evidence>
<reference evidence="13 14" key="1">
    <citation type="journal article" date="2005" name="PLoS Biol.">
        <title>The genomes of Oryza sativa: a history of duplications.</title>
        <authorList>
            <person name="Yu J."/>
            <person name="Wang J."/>
            <person name="Lin W."/>
            <person name="Li S."/>
            <person name="Li H."/>
            <person name="Zhou J."/>
            <person name="Ni P."/>
            <person name="Dong W."/>
            <person name="Hu S."/>
            <person name="Zeng C."/>
            <person name="Zhang J."/>
            <person name="Zhang Y."/>
            <person name="Li R."/>
            <person name="Xu Z."/>
            <person name="Li S."/>
            <person name="Li X."/>
            <person name="Zheng H."/>
            <person name="Cong L."/>
            <person name="Lin L."/>
            <person name="Yin J."/>
            <person name="Geng J."/>
            <person name="Li G."/>
            <person name="Shi J."/>
            <person name="Liu J."/>
            <person name="Lv H."/>
            <person name="Li J."/>
            <person name="Wang J."/>
            <person name="Deng Y."/>
            <person name="Ran L."/>
            <person name="Shi X."/>
            <person name="Wang X."/>
            <person name="Wu Q."/>
            <person name="Li C."/>
            <person name="Ren X."/>
            <person name="Wang J."/>
            <person name="Wang X."/>
            <person name="Li D."/>
            <person name="Liu D."/>
            <person name="Zhang X."/>
            <person name="Ji Z."/>
            <person name="Zhao W."/>
            <person name="Sun Y."/>
            <person name="Zhang Z."/>
            <person name="Bao J."/>
            <person name="Han Y."/>
            <person name="Dong L."/>
            <person name="Ji J."/>
            <person name="Chen P."/>
            <person name="Wu S."/>
            <person name="Liu J."/>
            <person name="Xiao Y."/>
            <person name="Bu D."/>
            <person name="Tan J."/>
            <person name="Yang L."/>
            <person name="Ye C."/>
            <person name="Zhang J."/>
            <person name="Xu J."/>
            <person name="Zhou Y."/>
            <person name="Yu Y."/>
            <person name="Zhang B."/>
            <person name="Zhuang S."/>
            <person name="Wei H."/>
            <person name="Liu B."/>
            <person name="Lei M."/>
            <person name="Yu H."/>
            <person name="Li Y."/>
            <person name="Xu H."/>
            <person name="Wei S."/>
            <person name="He X."/>
            <person name="Fang L."/>
            <person name="Zhang Z."/>
            <person name="Zhang Y."/>
            <person name="Huang X."/>
            <person name="Su Z."/>
            <person name="Tong W."/>
            <person name="Li J."/>
            <person name="Tong Z."/>
            <person name="Li S."/>
            <person name="Ye J."/>
            <person name="Wang L."/>
            <person name="Fang L."/>
            <person name="Lei T."/>
            <person name="Chen C."/>
            <person name="Chen H."/>
            <person name="Xu Z."/>
            <person name="Li H."/>
            <person name="Huang H."/>
            <person name="Zhang F."/>
            <person name="Xu H."/>
            <person name="Li N."/>
            <person name="Zhao C."/>
            <person name="Li S."/>
            <person name="Dong L."/>
            <person name="Huang Y."/>
            <person name="Li L."/>
            <person name="Xi Y."/>
            <person name="Qi Q."/>
            <person name="Li W."/>
            <person name="Zhang B."/>
            <person name="Hu W."/>
            <person name="Zhang Y."/>
            <person name="Tian X."/>
            <person name="Jiao Y."/>
            <person name="Liang X."/>
            <person name="Jin J."/>
            <person name="Gao L."/>
            <person name="Zheng W."/>
            <person name="Hao B."/>
            <person name="Liu S."/>
            <person name="Wang W."/>
            <person name="Yuan L."/>
            <person name="Cao M."/>
            <person name="McDermott J."/>
            <person name="Samudrala R."/>
            <person name="Wang J."/>
            <person name="Wong G.K."/>
            <person name="Yang H."/>
        </authorList>
    </citation>
    <scope>NUCLEOTIDE SEQUENCE [LARGE SCALE GENOMIC DNA]</scope>
    <source>
        <strain evidence="14">cv. 93-11</strain>
    </source>
</reference>
<keyword evidence="14" id="KW-1185">Reference proteome</keyword>
<feature type="domain" description="Alpha galactosidase A C-terminal" evidence="12">
    <location>
        <begin position="239"/>
        <end position="275"/>
    </location>
</feature>
<dbReference type="GO" id="GO:0016798">
    <property type="term" value="F:hydrolase activity, acting on glycosyl bonds"/>
    <property type="evidence" value="ECO:0007669"/>
    <property type="project" value="UniProtKB-KW"/>
</dbReference>
<dbReference type="Proteomes" id="UP000007015">
    <property type="component" value="Chromosome 10"/>
</dbReference>
<dbReference type="InterPro" id="IPR052152">
    <property type="entry name" value="LPR1/LPR2"/>
</dbReference>
<evidence type="ECO:0000256" key="5">
    <source>
        <dbReference type="ARBA" id="ARBA00023002"/>
    </source>
</evidence>
<feature type="compositionally biased region" description="Basic residues" evidence="11">
    <location>
        <begin position="59"/>
        <end position="71"/>
    </location>
</feature>
<comment type="cofactor">
    <cofactor evidence="1">
        <name>Cu cation</name>
        <dbReference type="ChEBI" id="CHEBI:23378"/>
    </cofactor>
</comment>
<evidence type="ECO:0000256" key="7">
    <source>
        <dbReference type="ARBA" id="ARBA00023157"/>
    </source>
</evidence>
<evidence type="ECO:0000313" key="14">
    <source>
        <dbReference type="Proteomes" id="UP000007015"/>
    </source>
</evidence>
<evidence type="ECO:0000256" key="9">
    <source>
        <dbReference type="ARBA" id="ARBA00023295"/>
    </source>
</evidence>
<keyword evidence="2" id="KW-0479">Metal-binding</keyword>
<comment type="function">
    <text evidence="10">Multicopper oxidase that may play a role in the maintenance of inorganic phosphate homeostasis.</text>
</comment>
<evidence type="ECO:0000256" key="3">
    <source>
        <dbReference type="ARBA" id="ARBA00022729"/>
    </source>
</evidence>
<dbReference type="GO" id="GO:0000272">
    <property type="term" value="P:polysaccharide catabolic process"/>
    <property type="evidence" value="ECO:0007669"/>
    <property type="project" value="UniProtKB-ARBA"/>
</dbReference>
<evidence type="ECO:0000256" key="11">
    <source>
        <dbReference type="SAM" id="MobiDB-lite"/>
    </source>
</evidence>
<feature type="compositionally biased region" description="Basic and acidic residues" evidence="11">
    <location>
        <begin position="86"/>
        <end position="98"/>
    </location>
</feature>
<evidence type="ECO:0000256" key="1">
    <source>
        <dbReference type="ARBA" id="ARBA00001935"/>
    </source>
</evidence>
<dbReference type="InterPro" id="IPR008972">
    <property type="entry name" value="Cupredoxin"/>
</dbReference>
<dbReference type="PANTHER" id="PTHR48461">
    <property type="entry name" value="MULTICOPPER OXIDASE LPR1-LIKE"/>
    <property type="match status" value="1"/>
</dbReference>
<dbReference type="InterPro" id="IPR013785">
    <property type="entry name" value="Aldolase_TIM"/>
</dbReference>
<protein>
    <recommendedName>
        <fullName evidence="12">Alpha galactosidase A C-terminal domain-containing protein</fullName>
    </recommendedName>
</protein>
<evidence type="ECO:0000256" key="10">
    <source>
        <dbReference type="ARBA" id="ARBA00037077"/>
    </source>
</evidence>
<evidence type="ECO:0000256" key="4">
    <source>
        <dbReference type="ARBA" id="ARBA00022801"/>
    </source>
</evidence>
<feature type="region of interest" description="Disordered" evidence="11">
    <location>
        <begin position="300"/>
        <end position="340"/>
    </location>
</feature>
<evidence type="ECO:0000259" key="12">
    <source>
        <dbReference type="Pfam" id="PF17450"/>
    </source>
</evidence>